<dbReference type="GO" id="GO:0016491">
    <property type="term" value="F:oxidoreductase activity"/>
    <property type="evidence" value="ECO:0007669"/>
    <property type="project" value="UniProtKB-KW"/>
</dbReference>
<dbReference type="Pfam" id="PF00106">
    <property type="entry name" value="adh_short"/>
    <property type="match status" value="1"/>
</dbReference>
<comment type="caution">
    <text evidence="3">The sequence shown here is derived from an EMBL/GenBank/DDBJ whole genome shotgun (WGS) entry which is preliminary data.</text>
</comment>
<dbReference type="GO" id="GO:0008202">
    <property type="term" value="P:steroid metabolic process"/>
    <property type="evidence" value="ECO:0007669"/>
    <property type="project" value="TreeGrafter"/>
</dbReference>
<evidence type="ECO:0000313" key="4">
    <source>
        <dbReference type="Proteomes" id="UP000807504"/>
    </source>
</evidence>
<dbReference type="PANTHER" id="PTHR43313">
    <property type="entry name" value="SHORT-CHAIN DEHYDROGENASE/REDUCTASE FAMILY 9C"/>
    <property type="match status" value="1"/>
</dbReference>
<name>A0A8T0FSN7_ARGBR</name>
<dbReference type="PROSITE" id="PS00061">
    <property type="entry name" value="ADH_SHORT"/>
    <property type="match status" value="1"/>
</dbReference>
<dbReference type="InterPro" id="IPR020904">
    <property type="entry name" value="Sc_DH/Rdtase_CS"/>
</dbReference>
<dbReference type="OrthoDB" id="294295at2759"/>
<evidence type="ECO:0000256" key="2">
    <source>
        <dbReference type="SAM" id="Phobius"/>
    </source>
</evidence>
<keyword evidence="2" id="KW-1133">Transmembrane helix</keyword>
<dbReference type="InterPro" id="IPR002347">
    <property type="entry name" value="SDR_fam"/>
</dbReference>
<dbReference type="SUPFAM" id="SSF51735">
    <property type="entry name" value="NAD(P)-binding Rossmann-fold domains"/>
    <property type="match status" value="1"/>
</dbReference>
<keyword evidence="2" id="KW-0812">Transmembrane</keyword>
<dbReference type="PRINTS" id="PR00081">
    <property type="entry name" value="GDHRDH"/>
</dbReference>
<dbReference type="Gene3D" id="3.40.50.720">
    <property type="entry name" value="NAD(P)-binding Rossmann-like Domain"/>
    <property type="match status" value="1"/>
</dbReference>
<organism evidence="3 4">
    <name type="scientific">Argiope bruennichi</name>
    <name type="common">Wasp spider</name>
    <name type="synonym">Aranea bruennichi</name>
    <dbReference type="NCBI Taxonomy" id="94029"/>
    <lineage>
        <taxon>Eukaryota</taxon>
        <taxon>Metazoa</taxon>
        <taxon>Ecdysozoa</taxon>
        <taxon>Arthropoda</taxon>
        <taxon>Chelicerata</taxon>
        <taxon>Arachnida</taxon>
        <taxon>Araneae</taxon>
        <taxon>Araneomorphae</taxon>
        <taxon>Entelegynae</taxon>
        <taxon>Araneoidea</taxon>
        <taxon>Araneidae</taxon>
        <taxon>Argiope</taxon>
    </lineage>
</organism>
<reference evidence="3" key="1">
    <citation type="journal article" date="2020" name="bioRxiv">
        <title>Chromosome-level reference genome of the European wasp spider Argiope bruennichi: a resource for studies on range expansion and evolutionary adaptation.</title>
        <authorList>
            <person name="Sheffer M.M."/>
            <person name="Hoppe A."/>
            <person name="Krehenwinkel H."/>
            <person name="Uhl G."/>
            <person name="Kuss A.W."/>
            <person name="Jensen L."/>
            <person name="Jensen C."/>
            <person name="Gillespie R.G."/>
            <person name="Hoff K.J."/>
            <person name="Prost S."/>
        </authorList>
    </citation>
    <scope>NUCLEOTIDE SEQUENCE</scope>
</reference>
<dbReference type="Proteomes" id="UP000807504">
    <property type="component" value="Unassembled WGS sequence"/>
</dbReference>
<dbReference type="OMA" id="EPFSYQT"/>
<protein>
    <submittedName>
        <fullName evidence="3">Retinol dehydrogenase 7 like protein</fullName>
    </submittedName>
</protein>
<dbReference type="EMBL" id="JABXBU010000002">
    <property type="protein sequence ID" value="KAF8793642.1"/>
    <property type="molecule type" value="Genomic_DNA"/>
</dbReference>
<proteinExistence type="predicted"/>
<dbReference type="InterPro" id="IPR036291">
    <property type="entry name" value="NAD(P)-bd_dom_sf"/>
</dbReference>
<keyword evidence="1" id="KW-0560">Oxidoreductase</keyword>
<evidence type="ECO:0000313" key="3">
    <source>
        <dbReference type="EMBL" id="KAF8793642.1"/>
    </source>
</evidence>
<dbReference type="AlphaFoldDB" id="A0A8T0FSN7"/>
<evidence type="ECO:0000256" key="1">
    <source>
        <dbReference type="ARBA" id="ARBA00023002"/>
    </source>
</evidence>
<gene>
    <name evidence="3" type="ORF">HNY73_001693</name>
</gene>
<accession>A0A8T0FSN7</accession>
<sequence>MFNTIAAHAVSAIFLGTIGYFTYSCIGCFYLALTGLGFFFYIVYLLGNYVDNALPRFRVTATNKAVFITGCDKGFGRMLARRLDSMGYKVFAGCLDPDGEEAKKLKDTISSHLEVIPLDVTKISSIQNALKTVENKLGNYEFWAVVNNAGVIERGELEWTPLELYRQQFEVNTFGVVSVTQAFLPLLRKFKGRVVTMVSVGGRHTFSGFVPYCMSKHAVTSFCDGLRLEMKKFGVKVVTVEPFSYQTDMTEMKTVLKSIENTWEKCSTQLKNDVYDADYMKAFSDCVRKFNESTALPHIERVIDLLVEAVCAISPHYSYVPGNTESLLNLWLSKRAPKTLVDYFVRKKVTFDCDLEEHLKEKEIKKKNS</sequence>
<keyword evidence="2" id="KW-0472">Membrane</keyword>
<feature type="transmembrane region" description="Helical" evidence="2">
    <location>
        <begin position="20"/>
        <end position="46"/>
    </location>
</feature>
<dbReference type="PANTHER" id="PTHR43313:SF36">
    <property type="entry name" value="D-BETA-HYDROXYBUTYRATE DEHYDROGENASE, MITOCHONDRIAL"/>
    <property type="match status" value="1"/>
</dbReference>
<keyword evidence="4" id="KW-1185">Reference proteome</keyword>
<reference evidence="3" key="2">
    <citation type="submission" date="2020-06" db="EMBL/GenBank/DDBJ databases">
        <authorList>
            <person name="Sheffer M."/>
        </authorList>
    </citation>
    <scope>NUCLEOTIDE SEQUENCE</scope>
</reference>